<comment type="similarity">
    <text evidence="1">Belongs to the universal stress protein A family.</text>
</comment>
<organism evidence="3 4">
    <name type="scientific">Microbacterium hatanonis</name>
    <dbReference type="NCBI Taxonomy" id="404366"/>
    <lineage>
        <taxon>Bacteria</taxon>
        <taxon>Bacillati</taxon>
        <taxon>Actinomycetota</taxon>
        <taxon>Actinomycetes</taxon>
        <taxon>Micrococcales</taxon>
        <taxon>Microbacteriaceae</taxon>
        <taxon>Microbacterium</taxon>
    </lineage>
</organism>
<protein>
    <submittedName>
        <fullName evidence="3">Universal stress protein</fullName>
    </submittedName>
</protein>
<dbReference type="InterPro" id="IPR014729">
    <property type="entry name" value="Rossmann-like_a/b/a_fold"/>
</dbReference>
<evidence type="ECO:0000313" key="3">
    <source>
        <dbReference type="EMBL" id="TXK12659.1"/>
    </source>
</evidence>
<accession>A0A5C8I2U1</accession>
<comment type="caution">
    <text evidence="3">The sequence shown here is derived from an EMBL/GenBank/DDBJ whole genome shotgun (WGS) entry which is preliminary data.</text>
</comment>
<feature type="domain" description="UspA" evidence="2">
    <location>
        <begin position="2"/>
        <end position="125"/>
    </location>
</feature>
<name>A0A5C8I2U1_9MICO</name>
<dbReference type="PRINTS" id="PR01438">
    <property type="entry name" value="UNVRSLSTRESS"/>
</dbReference>
<feature type="domain" description="UspA" evidence="2">
    <location>
        <begin position="135"/>
        <end position="270"/>
    </location>
</feature>
<gene>
    <name evidence="3" type="ORF">FVP77_04145</name>
</gene>
<dbReference type="RefSeq" id="WP_147893371.1">
    <property type="nucleotide sequence ID" value="NZ_BAAANR010000001.1"/>
</dbReference>
<sequence>MGHIVLGYDGSTAADSALDWVAERISTRPAGVVLVVVANMFNAERPVISRFAHEASERLRAMVPDAAVDIDIVDGRMPGTLSQSAQGADLLVVGMHTNTRSRSLLAGAVPLRLTALASVPVVLVPAGWAPRMAPVTVGLAADGSSDAAVRFAAVEALEQGQPLRIAHSWLMDSPLPSGPAGGARAAREARVRHRAILDGAVMAMTQEHPGLAIESTLVRDNPAAALTSQASRSSLVVIGTHRRGLLSGWLLGSVAWDLVGELRDPICVVPPRLS</sequence>
<dbReference type="Proteomes" id="UP000321034">
    <property type="component" value="Unassembled WGS sequence"/>
</dbReference>
<evidence type="ECO:0000313" key="4">
    <source>
        <dbReference type="Proteomes" id="UP000321034"/>
    </source>
</evidence>
<dbReference type="SUPFAM" id="SSF52402">
    <property type="entry name" value="Adenine nucleotide alpha hydrolases-like"/>
    <property type="match status" value="2"/>
</dbReference>
<dbReference type="PANTHER" id="PTHR46268:SF6">
    <property type="entry name" value="UNIVERSAL STRESS PROTEIN UP12"/>
    <property type="match status" value="1"/>
</dbReference>
<dbReference type="OrthoDB" id="5083414at2"/>
<reference evidence="3 4" key="1">
    <citation type="submission" date="2019-08" db="EMBL/GenBank/DDBJ databases">
        <authorList>
            <person name="Dong K."/>
        </authorList>
    </citation>
    <scope>NUCLEOTIDE SEQUENCE [LARGE SCALE GENOMIC DNA]</scope>
    <source>
        <strain evidence="3 4">JCM14558</strain>
    </source>
</reference>
<dbReference type="CDD" id="cd00293">
    <property type="entry name" value="USP-like"/>
    <property type="match status" value="1"/>
</dbReference>
<dbReference type="InterPro" id="IPR006016">
    <property type="entry name" value="UspA"/>
</dbReference>
<evidence type="ECO:0000256" key="1">
    <source>
        <dbReference type="ARBA" id="ARBA00008791"/>
    </source>
</evidence>
<dbReference type="InterPro" id="IPR006015">
    <property type="entry name" value="Universal_stress_UspA"/>
</dbReference>
<dbReference type="PANTHER" id="PTHR46268">
    <property type="entry name" value="STRESS RESPONSE PROTEIN NHAX"/>
    <property type="match status" value="1"/>
</dbReference>
<proteinExistence type="inferred from homology"/>
<dbReference type="Pfam" id="PF00582">
    <property type="entry name" value="Usp"/>
    <property type="match status" value="2"/>
</dbReference>
<dbReference type="AlphaFoldDB" id="A0A5C8I2U1"/>
<dbReference type="EMBL" id="VRSV01000001">
    <property type="protein sequence ID" value="TXK12659.1"/>
    <property type="molecule type" value="Genomic_DNA"/>
</dbReference>
<dbReference type="Gene3D" id="3.40.50.620">
    <property type="entry name" value="HUPs"/>
    <property type="match status" value="2"/>
</dbReference>
<keyword evidence="4" id="KW-1185">Reference proteome</keyword>
<evidence type="ECO:0000259" key="2">
    <source>
        <dbReference type="Pfam" id="PF00582"/>
    </source>
</evidence>